<dbReference type="AlphaFoldDB" id="A0A7X0JDK1"/>
<dbReference type="RefSeq" id="WP_184504882.1">
    <property type="nucleotide sequence ID" value="NZ_JACHBT010000007.1"/>
</dbReference>
<dbReference type="Proteomes" id="UP000522313">
    <property type="component" value="Unassembled WGS sequence"/>
</dbReference>
<name>A0A7X0JDK1_9SPHN</name>
<sequence>MILALLISAAAPLQCTPADFLCNLGRSPTYSEQEQGRLAAERQRAEREVIERQAAATRASSSSQAAAARALPNTVDALTADGRCDAAADAALVGGDVGMAQQVRTYCKR</sequence>
<proteinExistence type="predicted"/>
<reference evidence="1 2" key="1">
    <citation type="submission" date="2020-08" db="EMBL/GenBank/DDBJ databases">
        <title>The Agave Microbiome: Exploring the role of microbial communities in plant adaptations to desert environments.</title>
        <authorList>
            <person name="Partida-Martinez L.P."/>
        </authorList>
    </citation>
    <scope>NUCLEOTIDE SEQUENCE [LARGE SCALE GENOMIC DNA]</scope>
    <source>
        <strain evidence="1 2">AS3.13</strain>
    </source>
</reference>
<protein>
    <submittedName>
        <fullName evidence="1">Putative membrane protein YqiK</fullName>
    </submittedName>
</protein>
<evidence type="ECO:0000313" key="1">
    <source>
        <dbReference type="EMBL" id="MBB6504536.1"/>
    </source>
</evidence>
<accession>A0A7X0JDK1</accession>
<comment type="caution">
    <text evidence="1">The sequence shown here is derived from an EMBL/GenBank/DDBJ whole genome shotgun (WGS) entry which is preliminary data.</text>
</comment>
<dbReference type="EMBL" id="JACHBT010000007">
    <property type="protein sequence ID" value="MBB6504536.1"/>
    <property type="molecule type" value="Genomic_DNA"/>
</dbReference>
<evidence type="ECO:0000313" key="2">
    <source>
        <dbReference type="Proteomes" id="UP000522313"/>
    </source>
</evidence>
<reference evidence="1 2" key="2">
    <citation type="submission" date="2020-08" db="EMBL/GenBank/DDBJ databases">
        <authorList>
            <person name="Partida-Martinez L."/>
            <person name="Huntemann M."/>
            <person name="Clum A."/>
            <person name="Wang J."/>
            <person name="Palaniappan K."/>
            <person name="Ritter S."/>
            <person name="Chen I.-M."/>
            <person name="Stamatis D."/>
            <person name="Reddy T."/>
            <person name="O'Malley R."/>
            <person name="Daum C."/>
            <person name="Shapiro N."/>
            <person name="Ivanova N."/>
            <person name="Kyrpides N."/>
            <person name="Woyke T."/>
        </authorList>
    </citation>
    <scope>NUCLEOTIDE SEQUENCE [LARGE SCALE GENOMIC DNA]</scope>
    <source>
        <strain evidence="1 2">AS3.13</strain>
    </source>
</reference>
<organism evidence="1 2">
    <name type="scientific">Sphingomonas endophytica</name>
    <dbReference type="NCBI Taxonomy" id="869719"/>
    <lineage>
        <taxon>Bacteria</taxon>
        <taxon>Pseudomonadati</taxon>
        <taxon>Pseudomonadota</taxon>
        <taxon>Alphaproteobacteria</taxon>
        <taxon>Sphingomonadales</taxon>
        <taxon>Sphingomonadaceae</taxon>
        <taxon>Sphingomonas</taxon>
    </lineage>
</organism>
<gene>
    <name evidence="1" type="ORF">F4693_001509</name>
</gene>